<proteinExistence type="inferred from homology"/>
<evidence type="ECO:0000256" key="13">
    <source>
        <dbReference type="ARBA" id="ARBA00062527"/>
    </source>
</evidence>
<comment type="subunit">
    <text evidence="13">Heterodimer of CALCRL and RAMP2; the interaction forms the receptor complex for adrenomedullin/ADM. Heterodimer of CALCR and RAMP2; interaction forms the AMYR2 receptor complex for calcitonin/CALC and amylin/IAPP.</text>
</comment>
<evidence type="ECO:0000256" key="11">
    <source>
        <dbReference type="ARBA" id="ARBA00023180"/>
    </source>
</evidence>
<dbReference type="GO" id="GO:0006816">
    <property type="term" value="P:calcium ion transport"/>
    <property type="evidence" value="ECO:0007669"/>
    <property type="project" value="TreeGrafter"/>
</dbReference>
<gene>
    <name evidence="18" type="primary">RAMP2</name>
</gene>
<evidence type="ECO:0000256" key="7">
    <source>
        <dbReference type="ARBA" id="ARBA00022989"/>
    </source>
</evidence>
<keyword evidence="6 16" id="KW-0732">Signal</keyword>
<organism evidence="17 18">
    <name type="scientific">Hipposideros armiger</name>
    <name type="common">Great Himalayan leaf-nosed bat</name>
    <dbReference type="NCBI Taxonomy" id="186990"/>
    <lineage>
        <taxon>Eukaryota</taxon>
        <taxon>Metazoa</taxon>
        <taxon>Chordata</taxon>
        <taxon>Craniata</taxon>
        <taxon>Vertebrata</taxon>
        <taxon>Euteleostomi</taxon>
        <taxon>Mammalia</taxon>
        <taxon>Eutheria</taxon>
        <taxon>Laurasiatheria</taxon>
        <taxon>Chiroptera</taxon>
        <taxon>Yinpterochiroptera</taxon>
        <taxon>Rhinolophoidea</taxon>
        <taxon>Hipposideridae</taxon>
        <taxon>Hipposideros</taxon>
    </lineage>
</organism>
<reference evidence="18" key="1">
    <citation type="submission" date="2025-08" db="UniProtKB">
        <authorList>
            <consortium name="RefSeq"/>
        </authorList>
    </citation>
    <scope>IDENTIFICATION</scope>
    <source>
        <tissue evidence="18">Muscle</tissue>
    </source>
</reference>
<comment type="subcellular location">
    <subcellularLocation>
        <location evidence="1">Cell membrane</location>
        <topology evidence="1">Single-pass type I membrane protein</topology>
    </subcellularLocation>
</comment>
<evidence type="ECO:0000256" key="8">
    <source>
        <dbReference type="ARBA" id="ARBA00023136"/>
    </source>
</evidence>
<evidence type="ECO:0000313" key="18">
    <source>
        <dbReference type="RefSeq" id="XP_019522548.1"/>
    </source>
</evidence>
<dbReference type="GO" id="GO:0015026">
    <property type="term" value="F:coreceptor activity"/>
    <property type="evidence" value="ECO:0007669"/>
    <property type="project" value="InterPro"/>
</dbReference>
<accession>A0A8B7TFI1</accession>
<evidence type="ECO:0000256" key="1">
    <source>
        <dbReference type="ARBA" id="ARBA00004251"/>
    </source>
</evidence>
<evidence type="ECO:0000256" key="9">
    <source>
        <dbReference type="ARBA" id="ARBA00023157"/>
    </source>
</evidence>
<dbReference type="GO" id="GO:0001525">
    <property type="term" value="P:angiogenesis"/>
    <property type="evidence" value="ECO:0007669"/>
    <property type="project" value="TreeGrafter"/>
</dbReference>
<dbReference type="FunFam" id="1.10.150.510:FF:000003">
    <property type="entry name" value="Receptor activity-modifying protein 2"/>
    <property type="match status" value="1"/>
</dbReference>
<dbReference type="Gene3D" id="1.10.150.510">
    <property type="entry name" value="Receptor activity modifying family"/>
    <property type="match status" value="1"/>
</dbReference>
<keyword evidence="9" id="KW-1015">Disulfide bond</keyword>
<evidence type="ECO:0000256" key="5">
    <source>
        <dbReference type="ARBA" id="ARBA00022692"/>
    </source>
</evidence>
<feature type="signal peptide" evidence="16">
    <location>
        <begin position="1"/>
        <end position="43"/>
    </location>
</feature>
<dbReference type="GO" id="GO:0032870">
    <property type="term" value="P:cellular response to hormone stimulus"/>
    <property type="evidence" value="ECO:0007669"/>
    <property type="project" value="TreeGrafter"/>
</dbReference>
<name>A0A8B7TFI1_HIPAR</name>
<feature type="transmembrane region" description="Helical" evidence="15">
    <location>
        <begin position="147"/>
        <end position="168"/>
    </location>
</feature>
<dbReference type="GO" id="GO:0031623">
    <property type="term" value="P:receptor internalization"/>
    <property type="evidence" value="ECO:0007669"/>
    <property type="project" value="TreeGrafter"/>
</dbReference>
<dbReference type="GO" id="GO:0008277">
    <property type="term" value="P:regulation of G protein-coupled receptor signaling pathway"/>
    <property type="evidence" value="ECO:0007669"/>
    <property type="project" value="InterPro"/>
</dbReference>
<dbReference type="Pfam" id="PF04901">
    <property type="entry name" value="RAMP"/>
    <property type="match status" value="1"/>
</dbReference>
<dbReference type="GO" id="GO:0043235">
    <property type="term" value="C:receptor complex"/>
    <property type="evidence" value="ECO:0007669"/>
    <property type="project" value="TreeGrafter"/>
</dbReference>
<keyword evidence="17" id="KW-1185">Reference proteome</keyword>
<keyword evidence="3" id="KW-0813">Transport</keyword>
<dbReference type="Proteomes" id="UP000694851">
    <property type="component" value="Unplaced"/>
</dbReference>
<evidence type="ECO:0000256" key="6">
    <source>
        <dbReference type="ARBA" id="ARBA00022729"/>
    </source>
</evidence>
<comment type="similarity">
    <text evidence="2">Belongs to the RAMP family.</text>
</comment>
<dbReference type="OrthoDB" id="9416539at2759"/>
<keyword evidence="8 15" id="KW-0472">Membrane</keyword>
<evidence type="ECO:0000256" key="10">
    <source>
        <dbReference type="ARBA" id="ARBA00023170"/>
    </source>
</evidence>
<dbReference type="PANTHER" id="PTHR14076">
    <property type="entry name" value="RECEPTOR ACTIVITY MODIFYING PROTEIN RAMP"/>
    <property type="match status" value="1"/>
</dbReference>
<dbReference type="RefSeq" id="XP_019522548.1">
    <property type="nucleotide sequence ID" value="XM_019667003.1"/>
</dbReference>
<evidence type="ECO:0000313" key="17">
    <source>
        <dbReference type="Proteomes" id="UP000694851"/>
    </source>
</evidence>
<dbReference type="KEGG" id="hai:109395735"/>
<dbReference type="GO" id="GO:0072659">
    <property type="term" value="P:protein localization to plasma membrane"/>
    <property type="evidence" value="ECO:0007669"/>
    <property type="project" value="TreeGrafter"/>
</dbReference>
<keyword evidence="4" id="KW-1003">Cell membrane</keyword>
<sequence>MASLRVESAAGGPRIRATRTGRPTALRLLLLLGAVLKPQESLAQLVTTPGSMESEGRMLEEVYKNNTRLCWQTYKEYMDSIENDWCDWAIISSPYSDLQDCLERTADTFGLGFPNPWAERIIFETHQLHFANCSLVQPTFSDPPEDVLLALIIAPICLIPFLVTLVVWRSKDSNAQT</sequence>
<dbReference type="PANTHER" id="PTHR14076:SF9">
    <property type="entry name" value="RECEPTOR ACTIVITY-MODIFYING PROTEIN 2"/>
    <property type="match status" value="1"/>
</dbReference>
<evidence type="ECO:0000256" key="15">
    <source>
        <dbReference type="SAM" id="Phobius"/>
    </source>
</evidence>
<dbReference type="CTD" id="10266"/>
<feature type="chain" id="PRO_5034350360" description="Receptor activity-modifying protein 2" evidence="16">
    <location>
        <begin position="44"/>
        <end position="177"/>
    </location>
</feature>
<evidence type="ECO:0000256" key="16">
    <source>
        <dbReference type="SAM" id="SignalP"/>
    </source>
</evidence>
<dbReference type="GO" id="GO:0007186">
    <property type="term" value="P:G protein-coupled receptor signaling pathway"/>
    <property type="evidence" value="ECO:0007669"/>
    <property type="project" value="TreeGrafter"/>
</dbReference>
<evidence type="ECO:0000256" key="14">
    <source>
        <dbReference type="ARBA" id="ARBA00070808"/>
    </source>
</evidence>
<keyword evidence="7 15" id="KW-1133">Transmembrane helix</keyword>
<dbReference type="GeneID" id="109395735"/>
<dbReference type="GO" id="GO:0009986">
    <property type="term" value="C:cell surface"/>
    <property type="evidence" value="ECO:0007669"/>
    <property type="project" value="TreeGrafter"/>
</dbReference>
<dbReference type="GO" id="GO:0006886">
    <property type="term" value="P:intracellular protein transport"/>
    <property type="evidence" value="ECO:0007669"/>
    <property type="project" value="InterPro"/>
</dbReference>
<dbReference type="GO" id="GO:0005886">
    <property type="term" value="C:plasma membrane"/>
    <property type="evidence" value="ECO:0007669"/>
    <property type="project" value="UniProtKB-SubCell"/>
</dbReference>
<dbReference type="InterPro" id="IPR038126">
    <property type="entry name" value="RAMP_sf"/>
</dbReference>
<keyword evidence="10 18" id="KW-0675">Receptor</keyword>
<evidence type="ECO:0000256" key="12">
    <source>
        <dbReference type="ARBA" id="ARBA00056007"/>
    </source>
</evidence>
<evidence type="ECO:0000256" key="4">
    <source>
        <dbReference type="ARBA" id="ARBA00022475"/>
    </source>
</evidence>
<dbReference type="AlphaFoldDB" id="A0A8B7TFI1"/>
<protein>
    <recommendedName>
        <fullName evidence="14">Receptor activity-modifying protein 2</fullName>
    </recommendedName>
</protein>
<dbReference type="InterPro" id="IPR006985">
    <property type="entry name" value="RAMP"/>
</dbReference>
<evidence type="ECO:0000256" key="2">
    <source>
        <dbReference type="ARBA" id="ARBA00007087"/>
    </source>
</evidence>
<keyword evidence="5 15" id="KW-0812">Transmembrane</keyword>
<keyword evidence="11" id="KW-0325">Glycoprotein</keyword>
<comment type="function">
    <text evidence="12">Accessory protein that interacts with and modulates the function of G-protein coupled receptors including calcitonin gene-related peptide type 1 receptor (CALCRL) and calcitonin receptor (CALCR). Required for the transport of CALCRL to the plasma membrane. Together with CALCRL, form a receptor complex for adrenomedullin/ADM. Together with CALCR, act as a receptor complex for calcitonin/CT/CALC. Together with CALCR, also act as a receptor complex for amylin/IAPP.</text>
</comment>
<evidence type="ECO:0000256" key="3">
    <source>
        <dbReference type="ARBA" id="ARBA00022448"/>
    </source>
</evidence>